<name>A0A4V1D909_9ALTE</name>
<keyword evidence="6 7" id="KW-0472">Membrane</keyword>
<dbReference type="OrthoDB" id="5297929at2"/>
<feature type="transmembrane region" description="Helical" evidence="7">
    <location>
        <begin position="186"/>
        <end position="205"/>
    </location>
</feature>
<dbReference type="Pfam" id="PF01891">
    <property type="entry name" value="CbiM"/>
    <property type="match status" value="1"/>
</dbReference>
<feature type="transmembrane region" description="Helical" evidence="7">
    <location>
        <begin position="139"/>
        <end position="166"/>
    </location>
</feature>
<organism evidence="8 9">
    <name type="scientific">Hydrocarboniclastica marina</name>
    <dbReference type="NCBI Taxonomy" id="2259620"/>
    <lineage>
        <taxon>Bacteria</taxon>
        <taxon>Pseudomonadati</taxon>
        <taxon>Pseudomonadota</taxon>
        <taxon>Gammaproteobacteria</taxon>
        <taxon>Alteromonadales</taxon>
        <taxon>Alteromonadaceae</taxon>
        <taxon>Hydrocarboniclastica</taxon>
    </lineage>
</organism>
<evidence type="ECO:0000313" key="8">
    <source>
        <dbReference type="EMBL" id="QCF27050.1"/>
    </source>
</evidence>
<dbReference type="Gene3D" id="1.10.1760.20">
    <property type="match status" value="1"/>
</dbReference>
<accession>A0A4V1D909</accession>
<evidence type="ECO:0000256" key="1">
    <source>
        <dbReference type="ARBA" id="ARBA00004651"/>
    </source>
</evidence>
<dbReference type="GO" id="GO:0000041">
    <property type="term" value="P:transition metal ion transport"/>
    <property type="evidence" value="ECO:0007669"/>
    <property type="project" value="InterPro"/>
</dbReference>
<keyword evidence="5 7" id="KW-1133">Transmembrane helix</keyword>
<dbReference type="AlphaFoldDB" id="A0A4V1D909"/>
<evidence type="ECO:0000256" key="4">
    <source>
        <dbReference type="ARBA" id="ARBA00022692"/>
    </source>
</evidence>
<dbReference type="Proteomes" id="UP000298049">
    <property type="component" value="Chromosome"/>
</dbReference>
<keyword evidence="2" id="KW-0813">Transport</keyword>
<evidence type="ECO:0000256" key="6">
    <source>
        <dbReference type="ARBA" id="ARBA00023136"/>
    </source>
</evidence>
<evidence type="ECO:0000256" key="2">
    <source>
        <dbReference type="ARBA" id="ARBA00022448"/>
    </source>
</evidence>
<proteinExistence type="predicted"/>
<dbReference type="KEGG" id="hmi:soil367_14530"/>
<dbReference type="EMBL" id="CP031093">
    <property type="protein sequence ID" value="QCF27050.1"/>
    <property type="molecule type" value="Genomic_DNA"/>
</dbReference>
<reference evidence="8 9" key="1">
    <citation type="submission" date="2018-07" db="EMBL/GenBank/DDBJ databases">
        <title>Marsedoiliclastica nanhaica gen. nov. sp. nov., a novel marine hydrocarbonoclastic bacterium isolated from an in-situ enriched hydrocarbon-degrading consortium in deep-sea sediment.</title>
        <authorList>
            <person name="Dong C."/>
            <person name="Ma T."/>
            <person name="Liu R."/>
            <person name="Shao Z."/>
        </authorList>
    </citation>
    <scope>NUCLEOTIDE SEQUENCE [LARGE SCALE GENOMIC DNA]</scope>
    <source>
        <strain evidence="9">soil36-7</strain>
    </source>
</reference>
<comment type="subcellular location">
    <subcellularLocation>
        <location evidence="1">Cell membrane</location>
        <topology evidence="1">Multi-pass membrane protein</topology>
    </subcellularLocation>
</comment>
<evidence type="ECO:0000313" key="9">
    <source>
        <dbReference type="Proteomes" id="UP000298049"/>
    </source>
</evidence>
<keyword evidence="4 7" id="KW-0812">Transmembrane</keyword>
<gene>
    <name evidence="8" type="ORF">soil367_14530</name>
</gene>
<evidence type="ECO:0008006" key="10">
    <source>
        <dbReference type="Google" id="ProtNLM"/>
    </source>
</evidence>
<keyword evidence="9" id="KW-1185">Reference proteome</keyword>
<feature type="transmembrane region" description="Helical" evidence="7">
    <location>
        <begin position="71"/>
        <end position="99"/>
    </location>
</feature>
<protein>
    <recommendedName>
        <fullName evidence="10">Molecular chaperone DnaJ</fullName>
    </recommendedName>
</protein>
<feature type="transmembrane region" description="Helical" evidence="7">
    <location>
        <begin position="7"/>
        <end position="29"/>
    </location>
</feature>
<evidence type="ECO:0000256" key="3">
    <source>
        <dbReference type="ARBA" id="ARBA00022475"/>
    </source>
</evidence>
<evidence type="ECO:0000256" key="5">
    <source>
        <dbReference type="ARBA" id="ARBA00022989"/>
    </source>
</evidence>
<dbReference type="GO" id="GO:0005886">
    <property type="term" value="C:plasma membrane"/>
    <property type="evidence" value="ECO:0007669"/>
    <property type="project" value="UniProtKB-SubCell"/>
</dbReference>
<feature type="transmembrane region" description="Helical" evidence="7">
    <location>
        <begin position="105"/>
        <end position="127"/>
    </location>
</feature>
<dbReference type="InterPro" id="IPR002751">
    <property type="entry name" value="CbiM/NikMN"/>
</dbReference>
<sequence length="219" mass="24456">MGLTEGLFSAWQLWLTFVLFCTGFWQAWLYLDKTRLRNDQGVQHTLFGAAVILGFLWQMRAGLLPGLSIHLLGITAVTLMLGWSAAVFAGLSALMISVLTGREPWQLFAVNGLITVMVPALVTYGVVLWERQRGFRNFFAYIFICGFFGAGLATAIAGGLTVLLLWTGGAYSWAELVHDYVRYMPLFILPEAVVNGMVITGLMVFHPERLQTLDPRRYL</sequence>
<keyword evidence="3" id="KW-1003">Cell membrane</keyword>
<dbReference type="RefSeq" id="WP_136549757.1">
    <property type="nucleotide sequence ID" value="NZ_CP031093.1"/>
</dbReference>
<evidence type="ECO:0000256" key="7">
    <source>
        <dbReference type="SAM" id="Phobius"/>
    </source>
</evidence>
<feature type="transmembrane region" description="Helical" evidence="7">
    <location>
        <begin position="41"/>
        <end position="59"/>
    </location>
</feature>